<sequence>MSVCKCECYMLLGKCPHGDNEVCYIYVCVCVYVCMLQSVFIVCCKYTRVTWNFCTLKTFFFFNVNLALTSQYRDTATTDQKKKSQFIQPIYEQLFAV</sequence>
<accession>A0A0E9XTC5</accession>
<feature type="transmembrane region" description="Helical" evidence="1">
    <location>
        <begin position="24"/>
        <end position="43"/>
    </location>
</feature>
<organism evidence="2">
    <name type="scientific">Anguilla anguilla</name>
    <name type="common">European freshwater eel</name>
    <name type="synonym">Muraena anguilla</name>
    <dbReference type="NCBI Taxonomy" id="7936"/>
    <lineage>
        <taxon>Eukaryota</taxon>
        <taxon>Metazoa</taxon>
        <taxon>Chordata</taxon>
        <taxon>Craniata</taxon>
        <taxon>Vertebrata</taxon>
        <taxon>Euteleostomi</taxon>
        <taxon>Actinopterygii</taxon>
        <taxon>Neopterygii</taxon>
        <taxon>Teleostei</taxon>
        <taxon>Anguilliformes</taxon>
        <taxon>Anguillidae</taxon>
        <taxon>Anguilla</taxon>
    </lineage>
</organism>
<keyword evidence="1" id="KW-0812">Transmembrane</keyword>
<name>A0A0E9XTC5_ANGAN</name>
<evidence type="ECO:0000313" key="2">
    <source>
        <dbReference type="EMBL" id="JAI05988.1"/>
    </source>
</evidence>
<dbReference type="AlphaFoldDB" id="A0A0E9XTC5"/>
<keyword evidence="1" id="KW-1133">Transmembrane helix</keyword>
<protein>
    <submittedName>
        <fullName evidence="2">Uncharacterized protein</fullName>
    </submittedName>
</protein>
<keyword evidence="1" id="KW-0472">Membrane</keyword>
<evidence type="ECO:0000256" key="1">
    <source>
        <dbReference type="SAM" id="Phobius"/>
    </source>
</evidence>
<dbReference type="EMBL" id="GBXM01002590">
    <property type="protein sequence ID" value="JAI05988.1"/>
    <property type="molecule type" value="Transcribed_RNA"/>
</dbReference>
<reference evidence="2" key="2">
    <citation type="journal article" date="2015" name="Fish Shellfish Immunol.">
        <title>Early steps in the European eel (Anguilla anguilla)-Vibrio vulnificus interaction in the gills: Role of the RtxA13 toxin.</title>
        <authorList>
            <person name="Callol A."/>
            <person name="Pajuelo D."/>
            <person name="Ebbesson L."/>
            <person name="Teles M."/>
            <person name="MacKenzie S."/>
            <person name="Amaro C."/>
        </authorList>
    </citation>
    <scope>NUCLEOTIDE SEQUENCE</scope>
</reference>
<proteinExistence type="predicted"/>
<reference evidence="2" key="1">
    <citation type="submission" date="2014-11" db="EMBL/GenBank/DDBJ databases">
        <authorList>
            <person name="Amaro Gonzalez C."/>
        </authorList>
    </citation>
    <scope>NUCLEOTIDE SEQUENCE</scope>
</reference>